<dbReference type="InParanoid" id="C3Z6J9"/>
<organism>
    <name type="scientific">Branchiostoma floridae</name>
    <name type="common">Florida lancelet</name>
    <name type="synonym">Amphioxus</name>
    <dbReference type="NCBI Taxonomy" id="7739"/>
    <lineage>
        <taxon>Eukaryota</taxon>
        <taxon>Metazoa</taxon>
        <taxon>Chordata</taxon>
        <taxon>Cephalochordata</taxon>
        <taxon>Leptocardii</taxon>
        <taxon>Amphioxiformes</taxon>
        <taxon>Branchiostomatidae</taxon>
        <taxon>Branchiostoma</taxon>
    </lineage>
</organism>
<name>C3Z6J9_BRAFL</name>
<accession>C3Z6J9</accession>
<reference evidence="2" key="1">
    <citation type="journal article" date="2008" name="Nature">
        <title>The amphioxus genome and the evolution of the chordate karyotype.</title>
        <authorList>
            <consortium name="US DOE Joint Genome Institute (JGI-PGF)"/>
            <person name="Putnam N.H."/>
            <person name="Butts T."/>
            <person name="Ferrier D.E.K."/>
            <person name="Furlong R.F."/>
            <person name="Hellsten U."/>
            <person name="Kawashima T."/>
            <person name="Robinson-Rechavi M."/>
            <person name="Shoguchi E."/>
            <person name="Terry A."/>
            <person name="Yu J.-K."/>
            <person name="Benito-Gutierrez E.L."/>
            <person name="Dubchak I."/>
            <person name="Garcia-Fernandez J."/>
            <person name="Gibson-Brown J.J."/>
            <person name="Grigoriev I.V."/>
            <person name="Horton A.C."/>
            <person name="de Jong P.J."/>
            <person name="Jurka J."/>
            <person name="Kapitonov V.V."/>
            <person name="Kohara Y."/>
            <person name="Kuroki Y."/>
            <person name="Lindquist E."/>
            <person name="Lucas S."/>
            <person name="Osoegawa K."/>
            <person name="Pennacchio L.A."/>
            <person name="Salamov A.A."/>
            <person name="Satou Y."/>
            <person name="Sauka-Spengler T."/>
            <person name="Schmutz J."/>
            <person name="Shin-I T."/>
            <person name="Toyoda A."/>
            <person name="Bronner-Fraser M."/>
            <person name="Fujiyama A."/>
            <person name="Holland L.Z."/>
            <person name="Holland P.W.H."/>
            <person name="Satoh N."/>
            <person name="Rokhsar D.S."/>
        </authorList>
    </citation>
    <scope>NUCLEOTIDE SEQUENCE [LARGE SCALE GENOMIC DNA]</scope>
    <source>
        <strain evidence="2">S238N-H82</strain>
        <tissue evidence="2">Testes</tissue>
    </source>
</reference>
<dbReference type="EMBL" id="GG666588">
    <property type="protein sequence ID" value="EEN51843.1"/>
    <property type="molecule type" value="Genomic_DNA"/>
</dbReference>
<feature type="non-terminal residue" evidence="2">
    <location>
        <position position="105"/>
    </location>
</feature>
<sequence length="105" mass="11680">MVMTLALCSLCQWCYRRDSYTELERDDETTEKGGAFPPSNIVTRKTIKFERPPGKAMLRGNVQPNADGHEEESAENGTLLKVHPFSLHNLSASSMPSLSLRLSPS</sequence>
<feature type="region of interest" description="Disordered" evidence="1">
    <location>
        <begin position="54"/>
        <end position="78"/>
    </location>
</feature>
<dbReference type="AlphaFoldDB" id="C3Z6J9"/>
<gene>
    <name evidence="2" type="ORF">BRAFLDRAFT_97157</name>
</gene>
<protein>
    <submittedName>
        <fullName evidence="2">Uncharacterized protein</fullName>
    </submittedName>
</protein>
<evidence type="ECO:0000313" key="2">
    <source>
        <dbReference type="EMBL" id="EEN51843.1"/>
    </source>
</evidence>
<evidence type="ECO:0000256" key="1">
    <source>
        <dbReference type="SAM" id="MobiDB-lite"/>
    </source>
</evidence>
<proteinExistence type="predicted"/>